<protein>
    <recommendedName>
        <fullName evidence="4">HpcH/HpaI aldolase/citrate lyase domain-containing protein</fullName>
    </recommendedName>
</protein>
<dbReference type="PANTHER" id="PTHR32308">
    <property type="entry name" value="LYASE BETA SUBUNIT, PUTATIVE (AFU_ORTHOLOGUE AFUA_4G13030)-RELATED"/>
    <property type="match status" value="1"/>
</dbReference>
<dbReference type="GO" id="GO:0006107">
    <property type="term" value="P:oxaloacetate metabolic process"/>
    <property type="evidence" value="ECO:0007669"/>
    <property type="project" value="TreeGrafter"/>
</dbReference>
<comment type="caution">
    <text evidence="5">The sequence shown here is derived from an EMBL/GenBank/DDBJ whole genome shotgun (WGS) entry which is preliminary data.</text>
</comment>
<evidence type="ECO:0000259" key="4">
    <source>
        <dbReference type="Pfam" id="PF03328"/>
    </source>
</evidence>
<dbReference type="GO" id="GO:0003824">
    <property type="term" value="F:catalytic activity"/>
    <property type="evidence" value="ECO:0007669"/>
    <property type="project" value="InterPro"/>
</dbReference>
<dbReference type="Gene3D" id="3.20.20.60">
    <property type="entry name" value="Phosphoenolpyruvate-binding domains"/>
    <property type="match status" value="1"/>
</dbReference>
<dbReference type="InterPro" id="IPR005000">
    <property type="entry name" value="Aldolase/citrate-lyase_domain"/>
</dbReference>
<accession>A0A4Y9ZN49</accession>
<dbReference type="OrthoDB" id="1773at2759"/>
<evidence type="ECO:0000313" key="5">
    <source>
        <dbReference type="EMBL" id="TFY76212.1"/>
    </source>
</evidence>
<dbReference type="Pfam" id="PF03328">
    <property type="entry name" value="HpcH_HpaI"/>
    <property type="match status" value="1"/>
</dbReference>
<dbReference type="Proteomes" id="UP000298061">
    <property type="component" value="Unassembled WGS sequence"/>
</dbReference>
<dbReference type="EMBL" id="SFCI01001279">
    <property type="protein sequence ID" value="TFY76212.1"/>
    <property type="molecule type" value="Genomic_DNA"/>
</dbReference>
<feature type="domain" description="HpcH/HpaI aldolase/citrate lyase" evidence="4">
    <location>
        <begin position="11"/>
        <end position="83"/>
    </location>
</feature>
<evidence type="ECO:0000256" key="2">
    <source>
        <dbReference type="ARBA" id="ARBA00022723"/>
    </source>
</evidence>
<dbReference type="PANTHER" id="PTHR32308:SF0">
    <property type="entry name" value="HPCH_HPAI ALDOLASE_CITRATE LYASE DOMAIN-CONTAINING PROTEIN"/>
    <property type="match status" value="1"/>
</dbReference>
<reference evidence="5 6" key="1">
    <citation type="submission" date="2019-02" db="EMBL/GenBank/DDBJ databases">
        <title>Genome sequencing of the rare red list fungi Hericium alpestre (H. flagellum).</title>
        <authorList>
            <person name="Buettner E."/>
            <person name="Kellner H."/>
        </authorList>
    </citation>
    <scope>NUCLEOTIDE SEQUENCE [LARGE SCALE GENOMIC DNA]</scope>
    <source>
        <strain evidence="5 6">DSM 108284</strain>
    </source>
</reference>
<dbReference type="InterPro" id="IPR040442">
    <property type="entry name" value="Pyrv_kinase-like_dom_sf"/>
</dbReference>
<sequence>MQASDAPTSTFAAEDYCADTSVIRTRSRQELLYTRSKIVNVAKAFGLHAIDMVCVNYKDVDYLKDECADGRRLGFNGKQAIHPAQVDVIHSTFVPTPEEISRAAKILHLMAQTHAAEKGAVGLDMGDEKGSKEMIDAPMLKQAEQTVKAARAAGLEIPHFAS</sequence>
<dbReference type="SUPFAM" id="SSF51621">
    <property type="entry name" value="Phosphoenolpyruvate/pyruvate domain"/>
    <property type="match status" value="1"/>
</dbReference>
<comment type="cofactor">
    <cofactor evidence="1">
        <name>Mg(2+)</name>
        <dbReference type="ChEBI" id="CHEBI:18420"/>
    </cofactor>
</comment>
<dbReference type="GO" id="GO:0000287">
    <property type="term" value="F:magnesium ion binding"/>
    <property type="evidence" value="ECO:0007669"/>
    <property type="project" value="TreeGrafter"/>
</dbReference>
<keyword evidence="2" id="KW-0479">Metal-binding</keyword>
<proteinExistence type="predicted"/>
<dbReference type="STRING" id="135208.A0A4Y9ZN49"/>
<gene>
    <name evidence="5" type="ORF">EWM64_g7799</name>
</gene>
<evidence type="ECO:0000313" key="6">
    <source>
        <dbReference type="Proteomes" id="UP000298061"/>
    </source>
</evidence>
<dbReference type="AlphaFoldDB" id="A0A4Y9ZN49"/>
<keyword evidence="6" id="KW-1185">Reference proteome</keyword>
<dbReference type="InterPro" id="IPR015813">
    <property type="entry name" value="Pyrv/PenolPyrv_kinase-like_dom"/>
</dbReference>
<name>A0A4Y9ZN49_9AGAM</name>
<organism evidence="5 6">
    <name type="scientific">Hericium alpestre</name>
    <dbReference type="NCBI Taxonomy" id="135208"/>
    <lineage>
        <taxon>Eukaryota</taxon>
        <taxon>Fungi</taxon>
        <taxon>Dikarya</taxon>
        <taxon>Basidiomycota</taxon>
        <taxon>Agaricomycotina</taxon>
        <taxon>Agaricomycetes</taxon>
        <taxon>Russulales</taxon>
        <taxon>Hericiaceae</taxon>
        <taxon>Hericium</taxon>
    </lineage>
</organism>
<evidence type="ECO:0000256" key="1">
    <source>
        <dbReference type="ARBA" id="ARBA00001946"/>
    </source>
</evidence>
<evidence type="ECO:0000256" key="3">
    <source>
        <dbReference type="ARBA" id="ARBA00022842"/>
    </source>
</evidence>
<keyword evidence="3" id="KW-0460">Magnesium</keyword>